<protein>
    <recommendedName>
        <fullName evidence="1">SnoaL-like domain-containing protein</fullName>
    </recommendedName>
</protein>
<dbReference type="OMA" id="KMRFYQV"/>
<evidence type="ECO:0000313" key="2">
    <source>
        <dbReference type="EMBL" id="KPV72294.1"/>
    </source>
</evidence>
<name>A0A0P9EG18_RHOGW</name>
<dbReference type="OrthoDB" id="3468019at2759"/>
<evidence type="ECO:0000259" key="1">
    <source>
        <dbReference type="Pfam" id="PF12680"/>
    </source>
</evidence>
<dbReference type="SUPFAM" id="SSF54427">
    <property type="entry name" value="NTF2-like"/>
    <property type="match status" value="1"/>
</dbReference>
<keyword evidence="3" id="KW-1185">Reference proteome</keyword>
<evidence type="ECO:0000313" key="3">
    <source>
        <dbReference type="Proteomes" id="UP000053890"/>
    </source>
</evidence>
<dbReference type="GeneID" id="28975383"/>
<dbReference type="AlphaFoldDB" id="A0A0P9EG18"/>
<dbReference type="PANTHER" id="PTHR39401">
    <property type="entry name" value="SNOAL-LIKE DOMAIN-CONTAINING PROTEIN"/>
    <property type="match status" value="1"/>
</dbReference>
<dbReference type="STRING" id="578459.A0A0P9EG18"/>
<proteinExistence type="predicted"/>
<reference evidence="2 3" key="1">
    <citation type="journal article" date="2015" name="Front. Microbiol.">
        <title>Genome sequence of the plant growth promoting endophytic yeast Rhodotorula graminis WP1.</title>
        <authorList>
            <person name="Firrincieli A."/>
            <person name="Otillar R."/>
            <person name="Salamov A."/>
            <person name="Schmutz J."/>
            <person name="Khan Z."/>
            <person name="Redman R.S."/>
            <person name="Fleck N.D."/>
            <person name="Lindquist E."/>
            <person name="Grigoriev I.V."/>
            <person name="Doty S.L."/>
        </authorList>
    </citation>
    <scope>NUCLEOTIDE SEQUENCE [LARGE SCALE GENOMIC DNA]</scope>
    <source>
        <strain evidence="2 3">WP1</strain>
    </source>
</reference>
<dbReference type="PANTHER" id="PTHR39401:SF1">
    <property type="entry name" value="SNOAL-LIKE DOMAIN-CONTAINING PROTEIN"/>
    <property type="match status" value="1"/>
</dbReference>
<gene>
    <name evidence="2" type="ORF">RHOBADRAFT_47142</name>
</gene>
<dbReference type="EMBL" id="KQ474088">
    <property type="protein sequence ID" value="KPV72294.1"/>
    <property type="molecule type" value="Genomic_DNA"/>
</dbReference>
<sequence length="150" mass="16749">MYRYPFSHPPSVPAAHLDFLQRFYQASDRPDAIDEYLSFLSPDVDFVMGLNAVNGHDAVRQIRQNMWGGVVERVHRPRAVFAAGDASELMLHGTVSYGLRDGSRVDNVGWAALVVFAEGDQLKMRRYQVWLDGAPLSKALAEQAAGDRQT</sequence>
<dbReference type="Gene3D" id="3.10.450.50">
    <property type="match status" value="1"/>
</dbReference>
<dbReference type="Pfam" id="PF12680">
    <property type="entry name" value="SnoaL_2"/>
    <property type="match status" value="1"/>
</dbReference>
<dbReference type="InterPro" id="IPR032710">
    <property type="entry name" value="NTF2-like_dom_sf"/>
</dbReference>
<dbReference type="Proteomes" id="UP000053890">
    <property type="component" value="Unassembled WGS sequence"/>
</dbReference>
<feature type="domain" description="SnoaL-like" evidence="1">
    <location>
        <begin position="21"/>
        <end position="119"/>
    </location>
</feature>
<organism evidence="2 3">
    <name type="scientific">Rhodotorula graminis (strain WP1)</name>
    <dbReference type="NCBI Taxonomy" id="578459"/>
    <lineage>
        <taxon>Eukaryota</taxon>
        <taxon>Fungi</taxon>
        <taxon>Dikarya</taxon>
        <taxon>Basidiomycota</taxon>
        <taxon>Pucciniomycotina</taxon>
        <taxon>Microbotryomycetes</taxon>
        <taxon>Sporidiobolales</taxon>
        <taxon>Sporidiobolaceae</taxon>
        <taxon>Rhodotorula</taxon>
    </lineage>
</organism>
<dbReference type="RefSeq" id="XP_018268343.1">
    <property type="nucleotide sequence ID" value="XM_018414935.1"/>
</dbReference>
<dbReference type="InterPro" id="IPR037401">
    <property type="entry name" value="SnoaL-like"/>
</dbReference>
<accession>A0A0P9EG18</accession>